<dbReference type="PANTHER" id="PTHR42920:SF5">
    <property type="entry name" value="EAMA DOMAIN-CONTAINING PROTEIN"/>
    <property type="match status" value="1"/>
</dbReference>
<feature type="transmembrane region" description="Helical" evidence="7">
    <location>
        <begin position="119"/>
        <end position="137"/>
    </location>
</feature>
<feature type="transmembrane region" description="Helical" evidence="7">
    <location>
        <begin position="37"/>
        <end position="54"/>
    </location>
</feature>
<dbReference type="Proteomes" id="UP000182762">
    <property type="component" value="Unassembled WGS sequence"/>
</dbReference>
<dbReference type="SUPFAM" id="SSF103481">
    <property type="entry name" value="Multidrug resistance efflux transporter EmrE"/>
    <property type="match status" value="2"/>
</dbReference>
<evidence type="ECO:0000256" key="2">
    <source>
        <dbReference type="ARBA" id="ARBA00007362"/>
    </source>
</evidence>
<feature type="domain" description="EamA" evidence="8">
    <location>
        <begin position="6"/>
        <end position="136"/>
    </location>
</feature>
<evidence type="ECO:0000256" key="5">
    <source>
        <dbReference type="ARBA" id="ARBA00022989"/>
    </source>
</evidence>
<evidence type="ECO:0000256" key="3">
    <source>
        <dbReference type="ARBA" id="ARBA00022475"/>
    </source>
</evidence>
<dbReference type="EMBL" id="FOXX01000008">
    <property type="protein sequence ID" value="SFQ76448.1"/>
    <property type="molecule type" value="Genomic_DNA"/>
</dbReference>
<keyword evidence="10" id="KW-1185">Reference proteome</keyword>
<feature type="transmembrane region" description="Helical" evidence="7">
    <location>
        <begin position="143"/>
        <end position="163"/>
    </location>
</feature>
<evidence type="ECO:0000256" key="7">
    <source>
        <dbReference type="SAM" id="Phobius"/>
    </source>
</evidence>
<name>A0A1I6B680_9BACI</name>
<reference evidence="9 10" key="1">
    <citation type="submission" date="2016-10" db="EMBL/GenBank/DDBJ databases">
        <authorList>
            <person name="Varghese N."/>
            <person name="Submissions S."/>
        </authorList>
    </citation>
    <scope>NUCLEOTIDE SEQUENCE [LARGE SCALE GENOMIC DNA]</scope>
    <source>
        <strain evidence="9 10">DSM 13796</strain>
    </source>
</reference>
<evidence type="ECO:0000259" key="8">
    <source>
        <dbReference type="Pfam" id="PF00892"/>
    </source>
</evidence>
<feature type="transmembrane region" description="Helical" evidence="7">
    <location>
        <begin position="266"/>
        <end position="285"/>
    </location>
</feature>
<dbReference type="InterPro" id="IPR037185">
    <property type="entry name" value="EmrE-like"/>
</dbReference>
<evidence type="ECO:0000256" key="1">
    <source>
        <dbReference type="ARBA" id="ARBA00004651"/>
    </source>
</evidence>
<feature type="transmembrane region" description="Helical" evidence="7">
    <location>
        <begin position="7"/>
        <end position="25"/>
    </location>
</feature>
<evidence type="ECO:0000313" key="9">
    <source>
        <dbReference type="EMBL" id="SFQ76448.1"/>
    </source>
</evidence>
<dbReference type="GeneID" id="93711923"/>
<feature type="transmembrane region" description="Helical" evidence="7">
    <location>
        <begin position="66"/>
        <end position="88"/>
    </location>
</feature>
<keyword evidence="6 7" id="KW-0472">Membrane</keyword>
<feature type="transmembrane region" description="Helical" evidence="7">
    <location>
        <begin position="207"/>
        <end position="227"/>
    </location>
</feature>
<keyword evidence="4 7" id="KW-0812">Transmembrane</keyword>
<comment type="subcellular location">
    <subcellularLocation>
        <location evidence="1">Cell membrane</location>
        <topology evidence="1">Multi-pass membrane protein</topology>
    </subcellularLocation>
</comment>
<gene>
    <name evidence="9" type="ORF">SAMN02745910_03313</name>
</gene>
<comment type="similarity">
    <text evidence="2">Belongs to the EamA transporter family.</text>
</comment>
<dbReference type="InterPro" id="IPR000620">
    <property type="entry name" value="EamA_dom"/>
</dbReference>
<feature type="transmembrane region" description="Helical" evidence="7">
    <location>
        <begin position="94"/>
        <end position="112"/>
    </location>
</feature>
<keyword evidence="3" id="KW-1003">Cell membrane</keyword>
<feature type="domain" description="EamA" evidence="8">
    <location>
        <begin position="145"/>
        <end position="277"/>
    </location>
</feature>
<proteinExistence type="inferred from homology"/>
<accession>A0A1I6B680</accession>
<dbReference type="RefSeq" id="WP_061805557.1">
    <property type="nucleotide sequence ID" value="NZ_FOXX01000008.1"/>
</dbReference>
<sequence>MSYRMRANLMMVGVNVFWGLSYVLMKMGLDSLESFNIIALRCLLAFVIAGGFFYRRLLKAKLSTVLFSFLLGMMLFLVFSSVTFGVGMTSASSAGFLVSLTVIFVPILHCLIIRKLPSLPNSLGVLFSLTGIGILTLKGSLSINTGDALCIGTALCYAVHILLTGKLTKGEDSITLGVLQLGFAGGIALLFSLIFEDPSLPSTGESWIAILGLGIFCSAVGFICQAVAQRYTTPTHTSLIFATEPIFAALFAVLFLKEVFTLRDAAGAFIIICGILIAQMNSLSFNKKGGVYRRRLRKRESSL</sequence>
<dbReference type="InterPro" id="IPR051258">
    <property type="entry name" value="Diverse_Substrate_Transporter"/>
</dbReference>
<feature type="transmembrane region" description="Helical" evidence="7">
    <location>
        <begin position="239"/>
        <end position="260"/>
    </location>
</feature>
<evidence type="ECO:0000256" key="6">
    <source>
        <dbReference type="ARBA" id="ARBA00023136"/>
    </source>
</evidence>
<keyword evidence="5 7" id="KW-1133">Transmembrane helix</keyword>
<protein>
    <submittedName>
        <fullName evidence="9">EamA-like transporter family protein</fullName>
    </submittedName>
</protein>
<feature type="transmembrane region" description="Helical" evidence="7">
    <location>
        <begin position="175"/>
        <end position="195"/>
    </location>
</feature>
<evidence type="ECO:0000313" key="10">
    <source>
        <dbReference type="Proteomes" id="UP000182762"/>
    </source>
</evidence>
<evidence type="ECO:0000256" key="4">
    <source>
        <dbReference type="ARBA" id="ARBA00022692"/>
    </source>
</evidence>
<dbReference type="PANTHER" id="PTHR42920">
    <property type="entry name" value="OS03G0707200 PROTEIN-RELATED"/>
    <property type="match status" value="1"/>
</dbReference>
<comment type="caution">
    <text evidence="9">The sequence shown here is derived from an EMBL/GenBank/DDBJ whole genome shotgun (WGS) entry which is preliminary data.</text>
</comment>
<dbReference type="Pfam" id="PF00892">
    <property type="entry name" value="EamA"/>
    <property type="match status" value="2"/>
</dbReference>
<organism evidence="9 10">
    <name type="scientific">Priestia endophytica DSM 13796</name>
    <dbReference type="NCBI Taxonomy" id="1121089"/>
    <lineage>
        <taxon>Bacteria</taxon>
        <taxon>Bacillati</taxon>
        <taxon>Bacillota</taxon>
        <taxon>Bacilli</taxon>
        <taxon>Bacillales</taxon>
        <taxon>Bacillaceae</taxon>
        <taxon>Priestia</taxon>
    </lineage>
</organism>